<comment type="caution">
    <text evidence="2">The sequence shown here is derived from an EMBL/GenBank/DDBJ whole genome shotgun (WGS) entry which is preliminary data.</text>
</comment>
<feature type="region of interest" description="Disordered" evidence="1">
    <location>
        <begin position="212"/>
        <end position="328"/>
    </location>
</feature>
<dbReference type="AlphaFoldDB" id="A0AAU9JT66"/>
<feature type="compositionally biased region" description="Basic and acidic residues" evidence="1">
    <location>
        <begin position="273"/>
        <end position="283"/>
    </location>
</feature>
<feature type="compositionally biased region" description="Basic and acidic residues" evidence="1">
    <location>
        <begin position="239"/>
        <end position="250"/>
    </location>
</feature>
<evidence type="ECO:0000313" key="3">
    <source>
        <dbReference type="Proteomes" id="UP001162131"/>
    </source>
</evidence>
<name>A0AAU9JT66_9CILI</name>
<feature type="compositionally biased region" description="Acidic residues" evidence="1">
    <location>
        <begin position="263"/>
        <end position="272"/>
    </location>
</feature>
<dbReference type="EMBL" id="CAJZBQ010000044">
    <property type="protein sequence ID" value="CAG9327603.1"/>
    <property type="molecule type" value="Genomic_DNA"/>
</dbReference>
<protein>
    <submittedName>
        <fullName evidence="2">Uncharacterized protein</fullName>
    </submittedName>
</protein>
<gene>
    <name evidence="2" type="ORF">BSTOLATCC_MIC44234</name>
</gene>
<proteinExistence type="predicted"/>
<sequence>MEPAQEDFMAILQKRKRNLTKKLDRIKLKEAEVKASGKEVKGEERKMLDSKSQTEDYLAEVEKIIELCKLPQPEAPKEVKPVQLKVEEDRSADAVNLWAIGEFLKHPDIQEKFKQENPDESNLDSFLQFHSSSRGQAGDRFSGILTDLQKSVKNYLNKSEEVAPGTLNTYKNLYEFAERAQRWCESQICPEEPVKPELSLETTEVHHQIAQQNTQLGEPVQVQETEKVPEPAPAEVVEELPKPEEEKVIIEPEAIAHSWAQLDEAEDEEESPKEELKEEKKVDPEDEGFVEVGRKKPKRQPPPPEAEKPRGRGFRRGRGERRPRRPRG</sequence>
<evidence type="ECO:0000313" key="2">
    <source>
        <dbReference type="EMBL" id="CAG9327603.1"/>
    </source>
</evidence>
<accession>A0AAU9JT66</accession>
<dbReference type="Proteomes" id="UP001162131">
    <property type="component" value="Unassembled WGS sequence"/>
</dbReference>
<keyword evidence="3" id="KW-1185">Reference proteome</keyword>
<organism evidence="2 3">
    <name type="scientific">Blepharisma stoltei</name>
    <dbReference type="NCBI Taxonomy" id="1481888"/>
    <lineage>
        <taxon>Eukaryota</taxon>
        <taxon>Sar</taxon>
        <taxon>Alveolata</taxon>
        <taxon>Ciliophora</taxon>
        <taxon>Postciliodesmatophora</taxon>
        <taxon>Heterotrichea</taxon>
        <taxon>Heterotrichida</taxon>
        <taxon>Blepharismidae</taxon>
        <taxon>Blepharisma</taxon>
    </lineage>
</organism>
<evidence type="ECO:0000256" key="1">
    <source>
        <dbReference type="SAM" id="MobiDB-lite"/>
    </source>
</evidence>
<reference evidence="2" key="1">
    <citation type="submission" date="2021-09" db="EMBL/GenBank/DDBJ databases">
        <authorList>
            <consortium name="AG Swart"/>
            <person name="Singh M."/>
            <person name="Singh A."/>
            <person name="Seah K."/>
            <person name="Emmerich C."/>
        </authorList>
    </citation>
    <scope>NUCLEOTIDE SEQUENCE</scope>
    <source>
        <strain evidence="2">ATCC30299</strain>
    </source>
</reference>
<feature type="compositionally biased region" description="Basic residues" evidence="1">
    <location>
        <begin position="311"/>
        <end position="328"/>
    </location>
</feature>